<name>U1X3A8_ANEAE</name>
<dbReference type="HOGENOM" id="CLU_3076183_0_0_9"/>
<dbReference type="STRING" id="649747.HMPREF0083_02449"/>
<reference evidence="1 2" key="1">
    <citation type="submission" date="2013-08" db="EMBL/GenBank/DDBJ databases">
        <authorList>
            <person name="Weinstock G."/>
            <person name="Sodergren E."/>
            <person name="Wylie T."/>
            <person name="Fulton L."/>
            <person name="Fulton R."/>
            <person name="Fronick C."/>
            <person name="O'Laughlin M."/>
            <person name="Godfrey J."/>
            <person name="Miner T."/>
            <person name="Herter B."/>
            <person name="Appelbaum E."/>
            <person name="Cordes M."/>
            <person name="Lek S."/>
            <person name="Wollam A."/>
            <person name="Pepin K.H."/>
            <person name="Palsikar V.B."/>
            <person name="Mitreva M."/>
            <person name="Wilson R.K."/>
        </authorList>
    </citation>
    <scope>NUCLEOTIDE SEQUENCE [LARGE SCALE GENOMIC DNA]</scope>
    <source>
        <strain evidence="1 2">ATCC 12856</strain>
    </source>
</reference>
<sequence>MRVNVPRRKLNRGEEAIKIYKQKQKSTMKTLYLRMNVKPCVQPVEMVCLIAK</sequence>
<keyword evidence="2" id="KW-1185">Reference proteome</keyword>
<evidence type="ECO:0000313" key="2">
    <source>
        <dbReference type="Proteomes" id="UP000016511"/>
    </source>
</evidence>
<evidence type="ECO:0000313" key="1">
    <source>
        <dbReference type="EMBL" id="ERI09470.1"/>
    </source>
</evidence>
<dbReference type="EMBL" id="AWSJ01000151">
    <property type="protein sequence ID" value="ERI09470.1"/>
    <property type="molecule type" value="Genomic_DNA"/>
</dbReference>
<dbReference type="Proteomes" id="UP000016511">
    <property type="component" value="Unassembled WGS sequence"/>
</dbReference>
<organism evidence="1 2">
    <name type="scientific">Aneurinibacillus aneurinilyticus ATCC 12856</name>
    <dbReference type="NCBI Taxonomy" id="649747"/>
    <lineage>
        <taxon>Bacteria</taxon>
        <taxon>Bacillati</taxon>
        <taxon>Bacillota</taxon>
        <taxon>Bacilli</taxon>
        <taxon>Bacillales</taxon>
        <taxon>Paenibacillaceae</taxon>
        <taxon>Aneurinibacillus group</taxon>
        <taxon>Aneurinibacillus</taxon>
    </lineage>
</organism>
<comment type="caution">
    <text evidence="1">The sequence shown here is derived from an EMBL/GenBank/DDBJ whole genome shotgun (WGS) entry which is preliminary data.</text>
</comment>
<gene>
    <name evidence="1" type="ORF">HMPREF0083_02449</name>
</gene>
<accession>U1X3A8</accession>
<proteinExistence type="predicted"/>
<protein>
    <submittedName>
        <fullName evidence="1">Uncharacterized protein</fullName>
    </submittedName>
</protein>
<dbReference type="AlphaFoldDB" id="U1X3A8"/>